<sequence>MNEFVIKYKWKIVGTVLGAIAGYAYYYFIGCNSGTCPIQSNWHTSTLYGGLIGYVFVNSPKKEKPGEEQDKA</sequence>
<dbReference type="AlphaFoldDB" id="A0A9X3F620"/>
<accession>A0A9X3F620</accession>
<dbReference type="EMBL" id="JAPOHD010000017">
    <property type="protein sequence ID" value="MCY1720482.1"/>
    <property type="molecule type" value="Genomic_DNA"/>
</dbReference>
<evidence type="ECO:0000256" key="1">
    <source>
        <dbReference type="SAM" id="Phobius"/>
    </source>
</evidence>
<comment type="caution">
    <text evidence="2">The sequence shown here is derived from an EMBL/GenBank/DDBJ whole genome shotgun (WGS) entry which is preliminary data.</text>
</comment>
<protein>
    <submittedName>
        <fullName evidence="2">DUF6132 family protein</fullName>
    </submittedName>
</protein>
<keyword evidence="3" id="KW-1185">Reference proteome</keyword>
<feature type="transmembrane region" description="Helical" evidence="1">
    <location>
        <begin position="12"/>
        <end position="29"/>
    </location>
</feature>
<dbReference type="Pfam" id="PF19628">
    <property type="entry name" value="DUF6132"/>
    <property type="match status" value="1"/>
</dbReference>
<evidence type="ECO:0000313" key="2">
    <source>
        <dbReference type="EMBL" id="MCY1720482.1"/>
    </source>
</evidence>
<dbReference type="InterPro" id="IPR045764">
    <property type="entry name" value="DUF6132"/>
</dbReference>
<dbReference type="Proteomes" id="UP001145087">
    <property type="component" value="Unassembled WGS sequence"/>
</dbReference>
<proteinExistence type="predicted"/>
<dbReference type="RefSeq" id="WP_343332815.1">
    <property type="nucleotide sequence ID" value="NZ_JAPOHD010000017.1"/>
</dbReference>
<keyword evidence="1" id="KW-1133">Transmembrane helix</keyword>
<keyword evidence="1" id="KW-0812">Transmembrane</keyword>
<evidence type="ECO:0000313" key="3">
    <source>
        <dbReference type="Proteomes" id="UP001145087"/>
    </source>
</evidence>
<organism evidence="2 3">
    <name type="scientific">Draconibacterium aestuarii</name>
    <dbReference type="NCBI Taxonomy" id="2998507"/>
    <lineage>
        <taxon>Bacteria</taxon>
        <taxon>Pseudomonadati</taxon>
        <taxon>Bacteroidota</taxon>
        <taxon>Bacteroidia</taxon>
        <taxon>Marinilabiliales</taxon>
        <taxon>Prolixibacteraceae</taxon>
        <taxon>Draconibacterium</taxon>
    </lineage>
</organism>
<keyword evidence="1" id="KW-0472">Membrane</keyword>
<gene>
    <name evidence="2" type="ORF">OU798_09030</name>
</gene>
<name>A0A9X3F620_9BACT</name>
<reference evidence="2" key="1">
    <citation type="submission" date="2022-11" db="EMBL/GenBank/DDBJ databases">
        <title>Marilongibacter aestuarii gen. nov., sp. nov., isolated from tidal flat sediment.</title>
        <authorList>
            <person name="Jiayan W."/>
        </authorList>
    </citation>
    <scope>NUCLEOTIDE SEQUENCE</scope>
    <source>
        <strain evidence="2">Z1-6</strain>
    </source>
</reference>